<dbReference type="EC" id="4.3.1.1" evidence="5"/>
<accession>A0AAU8UDI9</accession>
<dbReference type="PANTHER" id="PTHR42696:SF2">
    <property type="entry name" value="ASPARTATE AMMONIA-LYASE"/>
    <property type="match status" value="1"/>
</dbReference>
<dbReference type="EMBL" id="CP012195">
    <property type="protein sequence ID" value="AKT90765.1"/>
    <property type="molecule type" value="Genomic_DNA"/>
</dbReference>
<dbReference type="PROSITE" id="PS00163">
    <property type="entry name" value="FUMARATE_LYASES"/>
    <property type="match status" value="1"/>
</dbReference>
<evidence type="ECO:0000259" key="3">
    <source>
        <dbReference type="Pfam" id="PF00206"/>
    </source>
</evidence>
<dbReference type="InterPro" id="IPR020557">
    <property type="entry name" value="Fumarate_lyase_CS"/>
</dbReference>
<dbReference type="InterPro" id="IPR018951">
    <property type="entry name" value="Fumarase_C_C"/>
</dbReference>
<gene>
    <name evidence="5" type="primary">aspA</name>
    <name evidence="5" type="ORF">CUREO_0912</name>
</gene>
<dbReference type="PRINTS" id="PR00145">
    <property type="entry name" value="ARGSUCLYASE"/>
</dbReference>
<dbReference type="NCBIfam" id="NF008909">
    <property type="entry name" value="PRK12273.1"/>
    <property type="match status" value="1"/>
</dbReference>
<evidence type="ECO:0000256" key="1">
    <source>
        <dbReference type="ARBA" id="ARBA00023239"/>
    </source>
</evidence>
<dbReference type="Gene3D" id="1.10.40.30">
    <property type="entry name" value="Fumarase/aspartase (C-terminal domain)"/>
    <property type="match status" value="1"/>
</dbReference>
<evidence type="ECO:0000313" key="5">
    <source>
        <dbReference type="EMBL" id="AKT90765.1"/>
    </source>
</evidence>
<dbReference type="GO" id="GO:0006531">
    <property type="term" value="P:aspartate metabolic process"/>
    <property type="evidence" value="ECO:0007669"/>
    <property type="project" value="TreeGrafter"/>
</dbReference>
<dbReference type="InterPro" id="IPR024083">
    <property type="entry name" value="Fumarase/histidase_N"/>
</dbReference>
<name>A0AAU8UDI9_9BACT</name>
<dbReference type="Proteomes" id="UP000063971">
    <property type="component" value="Chromosome"/>
</dbReference>
<proteinExistence type="predicted"/>
<dbReference type="PRINTS" id="PR00149">
    <property type="entry name" value="FUMRATELYASE"/>
</dbReference>
<reference evidence="5 6" key="1">
    <citation type="journal article" date="2015" name="Genome Announc.">
        <title>Complete Genome Sequence of the Campylobacter ureolyticus Clinical Isolate RIGS 9880.</title>
        <authorList>
            <person name="Miller W.G."/>
            <person name="Yee E."/>
            <person name="On S.L."/>
            <person name="Andersen L.P."/>
            <person name="Bono J.L."/>
        </authorList>
    </citation>
    <scope>NUCLEOTIDE SEQUENCE [LARGE SCALE GENOMIC DNA]</scope>
    <source>
        <strain evidence="5 6">RIGS 9880</strain>
    </source>
</reference>
<keyword evidence="1 5" id="KW-0456">Lyase</keyword>
<evidence type="ECO:0000256" key="2">
    <source>
        <dbReference type="ARBA" id="ARBA00054994"/>
    </source>
</evidence>
<dbReference type="AlphaFoldDB" id="A0AAU8UDI9"/>
<evidence type="ECO:0000259" key="4">
    <source>
        <dbReference type="Pfam" id="PF10415"/>
    </source>
</evidence>
<dbReference type="KEGG" id="cure:CUREO_0912"/>
<dbReference type="Gene3D" id="1.20.200.10">
    <property type="entry name" value="Fumarase/aspartase (Central domain)"/>
    <property type="match status" value="1"/>
</dbReference>
<dbReference type="GO" id="GO:0005829">
    <property type="term" value="C:cytosol"/>
    <property type="evidence" value="ECO:0007669"/>
    <property type="project" value="TreeGrafter"/>
</dbReference>
<comment type="function">
    <text evidence="2">Catalyzes the reversible conversion of L-aspartate to fumarate and ammonia.</text>
</comment>
<dbReference type="InterPro" id="IPR022761">
    <property type="entry name" value="Fumarate_lyase_N"/>
</dbReference>
<dbReference type="FunFam" id="1.20.200.10:FF:000001">
    <property type="entry name" value="Fumarate hydratase, mitochondrial"/>
    <property type="match status" value="1"/>
</dbReference>
<feature type="domain" description="Fumarase C C-terminal" evidence="4">
    <location>
        <begin position="417"/>
        <end position="469"/>
    </location>
</feature>
<dbReference type="GO" id="GO:0008797">
    <property type="term" value="F:aspartate ammonia-lyase activity"/>
    <property type="evidence" value="ECO:0007669"/>
    <property type="project" value="UniProtKB-EC"/>
</dbReference>
<dbReference type="SUPFAM" id="SSF48557">
    <property type="entry name" value="L-aspartase-like"/>
    <property type="match status" value="1"/>
</dbReference>
<dbReference type="PANTHER" id="PTHR42696">
    <property type="entry name" value="ASPARTATE AMMONIA-LYASE"/>
    <property type="match status" value="1"/>
</dbReference>
<dbReference type="InterPro" id="IPR000362">
    <property type="entry name" value="Fumarate_lyase_fam"/>
</dbReference>
<organism evidence="5 6">
    <name type="scientific">Campylobacter ureolyticus RIGS 9880</name>
    <dbReference type="NCBI Taxonomy" id="1032069"/>
    <lineage>
        <taxon>Bacteria</taxon>
        <taxon>Pseudomonadati</taxon>
        <taxon>Campylobacterota</taxon>
        <taxon>Epsilonproteobacteria</taxon>
        <taxon>Campylobacterales</taxon>
        <taxon>Campylobacteraceae</taxon>
        <taxon>Campylobacter</taxon>
    </lineage>
</organism>
<dbReference type="CDD" id="cd01357">
    <property type="entry name" value="Aspartase"/>
    <property type="match status" value="1"/>
</dbReference>
<dbReference type="InterPro" id="IPR051546">
    <property type="entry name" value="Aspartate_Ammonia-Lyase"/>
</dbReference>
<dbReference type="Pfam" id="PF00206">
    <property type="entry name" value="Lyase_1"/>
    <property type="match status" value="1"/>
</dbReference>
<dbReference type="FunFam" id="1.10.40.30:FF:000002">
    <property type="entry name" value="Fumarate hydratase class II"/>
    <property type="match status" value="1"/>
</dbReference>
<dbReference type="InterPro" id="IPR008948">
    <property type="entry name" value="L-Aspartase-like"/>
</dbReference>
<dbReference type="Pfam" id="PF10415">
    <property type="entry name" value="FumaraseC_C"/>
    <property type="match status" value="1"/>
</dbReference>
<dbReference type="FunFam" id="1.10.275.10:FF:000001">
    <property type="entry name" value="Fumarate hydratase, mitochondrial"/>
    <property type="match status" value="1"/>
</dbReference>
<feature type="domain" description="Fumarate lyase N-terminal" evidence="3">
    <location>
        <begin position="20"/>
        <end position="351"/>
    </location>
</feature>
<sequence length="480" mass="52350">MKSLNKGEKMATRKEHDFIGELEISDDVYYGVQTFRAVENFKMTGRQIKDYPFFVKAFAQIKKAAALANKEVGVLCPERADAIAKAADEIIAGKYHDQFVVDMIQGGAGTSTNMNTNEVITNVALEILGHKKGEYKYLHANDHTNLGQSTNDTYPSSIKVATHAKLTDLLKAMELLKSELEKKGEEFKDMIKMGRTELEDAVPTTLGNTFNAFASYIKADIENIKKARELMSFLNMGATAIGTGINCHPDYKCAVHKHLSKITGAEFKPAENFIAATQDTADFVQVSGSLKTAAVRLSKIANDLRLMNSGPRCGLAEIELPKMQPGSSIMPGKVNPVIAEVVGEACYEVIGNDVTIMLCSERGEFELNAFEPGIAYALFNSLVILENAYITLAEKAIKNVQAKPENCLNLVLNSVGIVTAFNPVIGYENSASIAKEALNSGKSVGDIAIERGLLTKEEVDKLLDPKSMLNPHMSHTGKDK</sequence>
<evidence type="ECO:0000313" key="6">
    <source>
        <dbReference type="Proteomes" id="UP000063971"/>
    </source>
</evidence>
<protein>
    <submittedName>
        <fullName evidence="5">Aspartate ammonia-lyase</fullName>
        <ecNumber evidence="5">4.3.1.1</ecNumber>
    </submittedName>
</protein>
<dbReference type="Gene3D" id="1.10.275.10">
    <property type="entry name" value="Fumarase/aspartase (N-terminal domain)"/>
    <property type="match status" value="1"/>
</dbReference>
<dbReference type="GO" id="GO:0006099">
    <property type="term" value="P:tricarboxylic acid cycle"/>
    <property type="evidence" value="ECO:0007669"/>
    <property type="project" value="InterPro"/>
</dbReference>